<sequence length="212" mass="23592">MGLSHTDRKPTPQCIRRRSQRPTTSASTETTGTIATIATSASITTTLSADNTILETFTTSTIPMSTDITYEENEDPIKEKYAVIDQPVYPRTLIRKPSIAYTIYSAFDDFPTESGRSRPTSSDTMRSANDINLSQLKSPRSSRSPKRWPRRIEPIGGSKSQQPSTARTSNINIPERKPVRLAQTKSRHPPSSLAQPSRKVTPKVFIYNPPLL</sequence>
<evidence type="ECO:0000313" key="3">
    <source>
        <dbReference type="EMBL" id="CAF3923436.1"/>
    </source>
</evidence>
<protein>
    <submittedName>
        <fullName evidence="2">Uncharacterized protein</fullName>
    </submittedName>
</protein>
<keyword evidence="4" id="KW-1185">Reference proteome</keyword>
<feature type="compositionally biased region" description="Polar residues" evidence="1">
    <location>
        <begin position="158"/>
        <end position="172"/>
    </location>
</feature>
<dbReference type="Proteomes" id="UP000663829">
    <property type="component" value="Unassembled WGS sequence"/>
</dbReference>
<feature type="compositionally biased region" description="Basic and acidic residues" evidence="1">
    <location>
        <begin position="1"/>
        <end position="10"/>
    </location>
</feature>
<accession>A0A814TH00</accession>
<evidence type="ECO:0000256" key="1">
    <source>
        <dbReference type="SAM" id="MobiDB-lite"/>
    </source>
</evidence>
<dbReference type="Proteomes" id="UP000681722">
    <property type="component" value="Unassembled WGS sequence"/>
</dbReference>
<name>A0A814TH00_9BILA</name>
<dbReference type="EMBL" id="CAJNOQ010007169">
    <property type="protein sequence ID" value="CAF1159966.1"/>
    <property type="molecule type" value="Genomic_DNA"/>
</dbReference>
<gene>
    <name evidence="2" type="ORF">GPM918_LOCUS21626</name>
    <name evidence="3" type="ORF">SRO942_LOCUS21623</name>
</gene>
<reference evidence="2" key="1">
    <citation type="submission" date="2021-02" db="EMBL/GenBank/DDBJ databases">
        <authorList>
            <person name="Nowell W R."/>
        </authorList>
    </citation>
    <scope>NUCLEOTIDE SEQUENCE</scope>
</reference>
<feature type="region of interest" description="Disordered" evidence="1">
    <location>
        <begin position="109"/>
        <end position="212"/>
    </location>
</feature>
<comment type="caution">
    <text evidence="2">The sequence shown here is derived from an EMBL/GenBank/DDBJ whole genome shotgun (WGS) entry which is preliminary data.</text>
</comment>
<dbReference type="EMBL" id="CAJOBC010007169">
    <property type="protein sequence ID" value="CAF3923436.1"/>
    <property type="molecule type" value="Genomic_DNA"/>
</dbReference>
<dbReference type="AlphaFoldDB" id="A0A814TH00"/>
<proteinExistence type="predicted"/>
<evidence type="ECO:0000313" key="2">
    <source>
        <dbReference type="EMBL" id="CAF1159966.1"/>
    </source>
</evidence>
<feature type="region of interest" description="Disordered" evidence="1">
    <location>
        <begin position="1"/>
        <end position="30"/>
    </location>
</feature>
<evidence type="ECO:0000313" key="4">
    <source>
        <dbReference type="Proteomes" id="UP000663829"/>
    </source>
</evidence>
<feature type="compositionally biased region" description="Polar residues" evidence="1">
    <location>
        <begin position="117"/>
        <end position="136"/>
    </location>
</feature>
<organism evidence="2 4">
    <name type="scientific">Didymodactylos carnosus</name>
    <dbReference type="NCBI Taxonomy" id="1234261"/>
    <lineage>
        <taxon>Eukaryota</taxon>
        <taxon>Metazoa</taxon>
        <taxon>Spiralia</taxon>
        <taxon>Gnathifera</taxon>
        <taxon>Rotifera</taxon>
        <taxon>Eurotatoria</taxon>
        <taxon>Bdelloidea</taxon>
        <taxon>Philodinida</taxon>
        <taxon>Philodinidae</taxon>
        <taxon>Didymodactylos</taxon>
    </lineage>
</organism>